<dbReference type="Proteomes" id="UP000529310">
    <property type="component" value="Unassembled WGS sequence"/>
</dbReference>
<protein>
    <recommendedName>
        <fullName evidence="3">Glycosyltransferase</fullName>
    </recommendedName>
</protein>
<dbReference type="Gene3D" id="3.90.550.10">
    <property type="entry name" value="Spore Coat Polysaccharide Biosynthesis Protein SpsA, Chain A"/>
    <property type="match status" value="1"/>
</dbReference>
<dbReference type="EMBL" id="JACHWQ010000001">
    <property type="protein sequence ID" value="MBB2974507.1"/>
    <property type="molecule type" value="Genomic_DNA"/>
</dbReference>
<dbReference type="AlphaFoldDB" id="A0A7W4V099"/>
<keyword evidence="2" id="KW-1185">Reference proteome</keyword>
<name>A0A7W4V099_9MICO</name>
<evidence type="ECO:0000313" key="1">
    <source>
        <dbReference type="EMBL" id="MBB2974507.1"/>
    </source>
</evidence>
<dbReference type="InterPro" id="IPR018641">
    <property type="entry name" value="Trfase_1_rSAM/seldom-assoc"/>
</dbReference>
<organism evidence="1 2">
    <name type="scientific">Microbacterium endophyticum</name>
    <dbReference type="NCBI Taxonomy" id="1526412"/>
    <lineage>
        <taxon>Bacteria</taxon>
        <taxon>Bacillati</taxon>
        <taxon>Actinomycetota</taxon>
        <taxon>Actinomycetes</taxon>
        <taxon>Micrococcales</taxon>
        <taxon>Microbacteriaceae</taxon>
        <taxon>Microbacterium</taxon>
    </lineage>
</organism>
<accession>A0A7W4V099</accession>
<comment type="caution">
    <text evidence="1">The sequence shown here is derived from an EMBL/GenBank/DDBJ whole genome shotgun (WGS) entry which is preliminary data.</text>
</comment>
<dbReference type="PANTHER" id="PTHR36529">
    <property type="entry name" value="SLL1095 PROTEIN"/>
    <property type="match status" value="1"/>
</dbReference>
<dbReference type="InterPro" id="IPR029044">
    <property type="entry name" value="Nucleotide-diphossugar_trans"/>
</dbReference>
<dbReference type="SUPFAM" id="SSF53448">
    <property type="entry name" value="Nucleotide-diphospho-sugar transferases"/>
    <property type="match status" value="1"/>
</dbReference>
<dbReference type="PANTHER" id="PTHR36529:SF1">
    <property type="entry name" value="GLYCOSYLTRANSFERASE"/>
    <property type="match status" value="1"/>
</dbReference>
<evidence type="ECO:0000313" key="2">
    <source>
        <dbReference type="Proteomes" id="UP000529310"/>
    </source>
</evidence>
<evidence type="ECO:0008006" key="3">
    <source>
        <dbReference type="Google" id="ProtNLM"/>
    </source>
</evidence>
<proteinExistence type="predicted"/>
<dbReference type="RefSeq" id="WP_165142879.1">
    <property type="nucleotide sequence ID" value="NZ_CP049255.1"/>
</dbReference>
<dbReference type="Pfam" id="PF09837">
    <property type="entry name" value="DUF2064"/>
    <property type="match status" value="1"/>
</dbReference>
<reference evidence="1 2" key="1">
    <citation type="submission" date="2020-08" db="EMBL/GenBank/DDBJ databases">
        <title>Sequencing the genomes of 1000 actinobacteria strains.</title>
        <authorList>
            <person name="Klenk H.-P."/>
        </authorList>
    </citation>
    <scope>NUCLEOTIDE SEQUENCE [LARGE SCALE GENOMIC DNA]</scope>
    <source>
        <strain evidence="1 2">DSM 27099</strain>
    </source>
</reference>
<gene>
    <name evidence="1" type="ORF">FHX49_000048</name>
</gene>
<sequence>MTASLTVAIIAKECRPGHVKTRLSPPLTPEEAAEIAAASLADTIDVVAALPVARRILFFDGAPPAGLHRRGFEVLPQPLGGLDERLGFLFDAMSGPSVMIGMDTPQVSAQVLTGPLTRWDESIDSWFGPAVDGGFWALAMREPNGSLIRGVEMSQPDTGAQQRARLVRAGLSIRDLATLRDFDHVEDIDEIAMDAPRSRTAQLWNAMRSHLSTRTER</sequence>